<gene>
    <name evidence="1" type="ORF">BVRB_030390</name>
</gene>
<dbReference type="Gramene" id="KMS93546">
    <property type="protein sequence ID" value="KMS93546"/>
    <property type="gene ID" value="BVRB_030390"/>
</dbReference>
<dbReference type="AlphaFoldDB" id="A0A0J8AXT8"/>
<sequence>MRHCNVSMQAVGIVISAQRTTRGKFFKAFLLCPQGWTPTGQMQKSRTAFSSSLFWGTSRTGIPYLIAGIRPSNIHMICAETIRVDEHEILIEQRAVDIQRVLDQLQTIDINTVQELHPSRDMKIRDIDLVSKVINLENLSPLDASK</sequence>
<protein>
    <submittedName>
        <fullName evidence="1">Uncharacterized protein</fullName>
    </submittedName>
</protein>
<reference evidence="1 2" key="1">
    <citation type="journal article" date="2014" name="Nature">
        <title>The genome of the recently domesticated crop plant sugar beet (Beta vulgaris).</title>
        <authorList>
            <person name="Dohm J.C."/>
            <person name="Minoche A.E."/>
            <person name="Holtgrawe D."/>
            <person name="Capella-Gutierrez S."/>
            <person name="Zakrzewski F."/>
            <person name="Tafer H."/>
            <person name="Rupp O."/>
            <person name="Sorensen T.R."/>
            <person name="Stracke R."/>
            <person name="Reinhardt R."/>
            <person name="Goesmann A."/>
            <person name="Kraft T."/>
            <person name="Schulz B."/>
            <person name="Stadler P.F."/>
            <person name="Schmidt T."/>
            <person name="Gabaldon T."/>
            <person name="Lehrach H."/>
            <person name="Weisshaar B."/>
            <person name="Himmelbauer H."/>
        </authorList>
    </citation>
    <scope>NUCLEOTIDE SEQUENCE [LARGE SCALE GENOMIC DNA]</scope>
    <source>
        <tissue evidence="1">Taproot</tissue>
    </source>
</reference>
<keyword evidence="2" id="KW-1185">Reference proteome</keyword>
<accession>A0A0J8AXT8</accession>
<dbReference type="EMBL" id="KQ101565">
    <property type="protein sequence ID" value="KMS93546.1"/>
    <property type="molecule type" value="Genomic_DNA"/>
</dbReference>
<organism evidence="1 2">
    <name type="scientific">Beta vulgaris subsp. vulgaris</name>
    <name type="common">Beet</name>
    <dbReference type="NCBI Taxonomy" id="3555"/>
    <lineage>
        <taxon>Eukaryota</taxon>
        <taxon>Viridiplantae</taxon>
        <taxon>Streptophyta</taxon>
        <taxon>Embryophyta</taxon>
        <taxon>Tracheophyta</taxon>
        <taxon>Spermatophyta</taxon>
        <taxon>Magnoliopsida</taxon>
        <taxon>eudicotyledons</taxon>
        <taxon>Gunneridae</taxon>
        <taxon>Pentapetalae</taxon>
        <taxon>Caryophyllales</taxon>
        <taxon>Chenopodiaceae</taxon>
        <taxon>Betoideae</taxon>
        <taxon>Beta</taxon>
    </lineage>
</organism>
<dbReference type="Proteomes" id="UP000035740">
    <property type="component" value="Unassembled WGS sequence"/>
</dbReference>
<evidence type="ECO:0000313" key="1">
    <source>
        <dbReference type="EMBL" id="KMS93546.1"/>
    </source>
</evidence>
<proteinExistence type="predicted"/>
<name>A0A0J8AXT8_BETVV</name>
<evidence type="ECO:0000313" key="2">
    <source>
        <dbReference type="Proteomes" id="UP000035740"/>
    </source>
</evidence>